<organism evidence="6 7">
    <name type="scientific">Pristionchus fissidentatus</name>
    <dbReference type="NCBI Taxonomy" id="1538716"/>
    <lineage>
        <taxon>Eukaryota</taxon>
        <taxon>Metazoa</taxon>
        <taxon>Ecdysozoa</taxon>
        <taxon>Nematoda</taxon>
        <taxon>Chromadorea</taxon>
        <taxon>Rhabditida</taxon>
        <taxon>Rhabditina</taxon>
        <taxon>Diplogasteromorpha</taxon>
        <taxon>Diplogasteroidea</taxon>
        <taxon>Neodiplogasteridae</taxon>
        <taxon>Pristionchus</taxon>
    </lineage>
</organism>
<evidence type="ECO:0000256" key="4">
    <source>
        <dbReference type="SAM" id="MobiDB-lite"/>
    </source>
</evidence>
<name>A0AAV5UZU1_9BILA</name>
<evidence type="ECO:0000256" key="2">
    <source>
        <dbReference type="ARBA" id="ARBA00023125"/>
    </source>
</evidence>
<gene>
    <name evidence="6" type="ORF">PFISCL1PPCAC_2889</name>
</gene>
<protein>
    <recommendedName>
        <fullName evidence="5">ETS domain-containing protein</fullName>
    </recommendedName>
</protein>
<feature type="region of interest" description="Disordered" evidence="4">
    <location>
        <begin position="69"/>
        <end position="171"/>
    </location>
</feature>
<dbReference type="GO" id="GO:0005634">
    <property type="term" value="C:nucleus"/>
    <property type="evidence" value="ECO:0007669"/>
    <property type="project" value="UniProtKB-SubCell"/>
</dbReference>
<feature type="compositionally biased region" description="Low complexity" evidence="4">
    <location>
        <begin position="1"/>
        <end position="23"/>
    </location>
</feature>
<dbReference type="InterPro" id="IPR000418">
    <property type="entry name" value="Ets_dom"/>
</dbReference>
<comment type="subcellular location">
    <subcellularLocation>
        <location evidence="3">Nucleus</location>
    </subcellularLocation>
</comment>
<dbReference type="Pfam" id="PF00178">
    <property type="entry name" value="Ets"/>
    <property type="match status" value="1"/>
</dbReference>
<dbReference type="InterPro" id="IPR046328">
    <property type="entry name" value="ETS_fam"/>
</dbReference>
<dbReference type="AlphaFoldDB" id="A0AAV5UZU1"/>
<evidence type="ECO:0000313" key="7">
    <source>
        <dbReference type="Proteomes" id="UP001432322"/>
    </source>
</evidence>
<dbReference type="SUPFAM" id="SSF46785">
    <property type="entry name" value="Winged helix' DNA-binding domain"/>
    <property type="match status" value="1"/>
</dbReference>
<dbReference type="GO" id="GO:0030154">
    <property type="term" value="P:cell differentiation"/>
    <property type="evidence" value="ECO:0007669"/>
    <property type="project" value="TreeGrafter"/>
</dbReference>
<dbReference type="Proteomes" id="UP001432322">
    <property type="component" value="Unassembled WGS sequence"/>
</dbReference>
<feature type="region of interest" description="Disordered" evidence="4">
    <location>
        <begin position="1"/>
        <end position="37"/>
    </location>
</feature>
<evidence type="ECO:0000259" key="5">
    <source>
        <dbReference type="PROSITE" id="PS50061"/>
    </source>
</evidence>
<dbReference type="GO" id="GO:0000981">
    <property type="term" value="F:DNA-binding transcription factor activity, RNA polymerase II-specific"/>
    <property type="evidence" value="ECO:0007669"/>
    <property type="project" value="TreeGrafter"/>
</dbReference>
<evidence type="ECO:0000256" key="1">
    <source>
        <dbReference type="ARBA" id="ARBA00005562"/>
    </source>
</evidence>
<feature type="compositionally biased region" description="Basic and acidic residues" evidence="4">
    <location>
        <begin position="151"/>
        <end position="166"/>
    </location>
</feature>
<sequence>ASIPIPSSLLSPPSTRLTSSQFPSSPPISSIPPLTYPNSMNPQFPHLTPMGSNPFKFYDFSSHPRLCIAPVPVPTEPEPIPGPIPTQSTDPEPSLAPISTQCTDPDPSAGPIPNQGTEPKRSPAPIPIQLREPETSPGPMPYPPPTYPVPDSDRERKRKMTEDQREKNKKKAKVLIRPLKNYGIYNPDMELPINEQVPRFQNGGRQTFWFFILNQLMDPRMKTIIAWTGRGKEYMIYSPEELLRMWSTQQGLKYTMHLDSLMRNMRSCYKKGIFMPVRAFVYRYAFLIEPSVHIVNCSQADLDRFIQIHHVVPPVLNGRIEMANHRLSCTGSTVTHSDSVPPHLTSRDDLTVVPESLHPPQFASVPDALLPPPLPLTPPPEELQQVDTAAAAAAATFVLQQAALSMMPFYTNQPEIRRQPHRRPRKSFMIEDILDQREVYRPLFSQPLLY</sequence>
<dbReference type="Gene3D" id="1.10.10.10">
    <property type="entry name" value="Winged helix-like DNA-binding domain superfamily/Winged helix DNA-binding domain"/>
    <property type="match status" value="1"/>
</dbReference>
<feature type="domain" description="ETS" evidence="5">
    <location>
        <begin position="206"/>
        <end position="287"/>
    </location>
</feature>
<keyword evidence="2 3" id="KW-0238">DNA-binding</keyword>
<dbReference type="PANTHER" id="PTHR11849:SF282">
    <property type="entry name" value="ETV5-RELATED PROTEIN ETS96B"/>
    <property type="match status" value="1"/>
</dbReference>
<comment type="similarity">
    <text evidence="1 3">Belongs to the ETS family.</text>
</comment>
<dbReference type="PANTHER" id="PTHR11849">
    <property type="entry name" value="ETS"/>
    <property type="match status" value="1"/>
</dbReference>
<dbReference type="PROSITE" id="PS50061">
    <property type="entry name" value="ETS_DOMAIN_3"/>
    <property type="match status" value="1"/>
</dbReference>
<dbReference type="InterPro" id="IPR036390">
    <property type="entry name" value="WH_DNA-bd_sf"/>
</dbReference>
<dbReference type="GO" id="GO:0043565">
    <property type="term" value="F:sequence-specific DNA binding"/>
    <property type="evidence" value="ECO:0007669"/>
    <property type="project" value="InterPro"/>
</dbReference>
<keyword evidence="3" id="KW-0539">Nucleus</keyword>
<evidence type="ECO:0000313" key="6">
    <source>
        <dbReference type="EMBL" id="GMT11592.1"/>
    </source>
</evidence>
<dbReference type="InterPro" id="IPR036388">
    <property type="entry name" value="WH-like_DNA-bd_sf"/>
</dbReference>
<evidence type="ECO:0000256" key="3">
    <source>
        <dbReference type="RuleBase" id="RU004019"/>
    </source>
</evidence>
<comment type="caution">
    <text evidence="6">The sequence shown here is derived from an EMBL/GenBank/DDBJ whole genome shotgun (WGS) entry which is preliminary data.</text>
</comment>
<feature type="non-terminal residue" evidence="6">
    <location>
        <position position="1"/>
    </location>
</feature>
<dbReference type="SMART" id="SM00413">
    <property type="entry name" value="ETS"/>
    <property type="match status" value="1"/>
</dbReference>
<feature type="compositionally biased region" description="Pro residues" evidence="4">
    <location>
        <begin position="71"/>
        <end position="84"/>
    </location>
</feature>
<proteinExistence type="inferred from homology"/>
<accession>A0AAV5UZU1</accession>
<feature type="compositionally biased region" description="Polar residues" evidence="4">
    <location>
        <begin position="87"/>
        <end position="103"/>
    </location>
</feature>
<reference evidence="6" key="1">
    <citation type="submission" date="2023-10" db="EMBL/GenBank/DDBJ databases">
        <title>Genome assembly of Pristionchus species.</title>
        <authorList>
            <person name="Yoshida K."/>
            <person name="Sommer R.J."/>
        </authorList>
    </citation>
    <scope>NUCLEOTIDE SEQUENCE</scope>
    <source>
        <strain evidence="6">RS5133</strain>
    </source>
</reference>
<feature type="compositionally biased region" description="Pro residues" evidence="4">
    <location>
        <begin position="136"/>
        <end position="148"/>
    </location>
</feature>
<keyword evidence="7" id="KW-1185">Reference proteome</keyword>
<dbReference type="EMBL" id="BTSY01000001">
    <property type="protein sequence ID" value="GMT11592.1"/>
    <property type="molecule type" value="Genomic_DNA"/>
</dbReference>